<dbReference type="InterPro" id="IPR004675">
    <property type="entry name" value="AhpD_core"/>
</dbReference>
<dbReference type="NCBIfam" id="TIGR01926">
    <property type="entry name" value="peroxid_rel"/>
    <property type="match status" value="1"/>
</dbReference>
<comment type="caution">
    <text evidence="2">The sequence shown here is derived from an EMBL/GenBank/DDBJ whole genome shotgun (WGS) entry which is preliminary data.</text>
</comment>
<reference evidence="2 3" key="1">
    <citation type="journal article" date="2007" name="Int. J. Syst. Evol. Microbiol.">
        <title>Description of Pelomonas aquatica sp. nov. and Pelomonas puraquae sp. nov., isolated from industrial and haemodialysis water.</title>
        <authorList>
            <person name="Gomila M."/>
            <person name="Bowien B."/>
            <person name="Falsen E."/>
            <person name="Moore E.R."/>
            <person name="Lalucat J."/>
        </authorList>
    </citation>
    <scope>NUCLEOTIDE SEQUENCE [LARGE SCALE GENOMIC DNA]</scope>
    <source>
        <strain evidence="2 3">CCUG 52769</strain>
    </source>
</reference>
<dbReference type="PANTHER" id="PTHR35446:SF2">
    <property type="entry name" value="CARBOXYMUCONOLACTONE DECARBOXYLASE-LIKE DOMAIN-CONTAINING PROTEIN"/>
    <property type="match status" value="1"/>
</dbReference>
<evidence type="ECO:0000313" key="3">
    <source>
        <dbReference type="Proteomes" id="UP000197446"/>
    </source>
</evidence>
<keyword evidence="3" id="KW-1185">Reference proteome</keyword>
<name>A0A254N7Z8_9BURK</name>
<dbReference type="AlphaFoldDB" id="A0A254N7Z8"/>
<sequence>MAFLSTLPDDAGVRHILALNPAAGRALIEFHSAALRSDSQLDAKDKELIAAFVSGLNACQYCYGVHKETAKAFGVPESVIEALLADVNSAPVDERLKPLLSYARVLTLTPTRAQQSHADAILAAGWTERDLHDAILTVCLFNFMNRLLEGHGVKGSAELYQARGQALHAVGYAPLLDMLSTSEAKPISLKP</sequence>
<dbReference type="InterPro" id="IPR029032">
    <property type="entry name" value="AhpD-like"/>
</dbReference>
<evidence type="ECO:0000259" key="1">
    <source>
        <dbReference type="Pfam" id="PF02627"/>
    </source>
</evidence>
<dbReference type="EMBL" id="NISI01000014">
    <property type="protein sequence ID" value="OWR00796.1"/>
    <property type="molecule type" value="Genomic_DNA"/>
</dbReference>
<proteinExistence type="predicted"/>
<organism evidence="2 3">
    <name type="scientific">Roseateles puraquae</name>
    <dbReference type="NCBI Taxonomy" id="431059"/>
    <lineage>
        <taxon>Bacteria</taxon>
        <taxon>Pseudomonadati</taxon>
        <taxon>Pseudomonadota</taxon>
        <taxon>Betaproteobacteria</taxon>
        <taxon>Burkholderiales</taxon>
        <taxon>Sphaerotilaceae</taxon>
        <taxon>Roseateles</taxon>
    </lineage>
</organism>
<dbReference type="PANTHER" id="PTHR35446">
    <property type="entry name" value="SI:CH211-175M2.5"/>
    <property type="match status" value="1"/>
</dbReference>
<gene>
    <name evidence="2" type="ORF">CDO81_23985</name>
</gene>
<dbReference type="GO" id="GO:0051920">
    <property type="term" value="F:peroxiredoxin activity"/>
    <property type="evidence" value="ECO:0007669"/>
    <property type="project" value="InterPro"/>
</dbReference>
<dbReference type="InterPro" id="IPR003779">
    <property type="entry name" value="CMD-like"/>
</dbReference>
<dbReference type="Proteomes" id="UP000197446">
    <property type="component" value="Unassembled WGS sequence"/>
</dbReference>
<feature type="domain" description="Carboxymuconolactone decarboxylase-like" evidence="1">
    <location>
        <begin position="21"/>
        <end position="85"/>
    </location>
</feature>
<dbReference type="InterPro" id="IPR010195">
    <property type="entry name" value="Uncharacterised_peroxidase-rel"/>
</dbReference>
<dbReference type="Pfam" id="PF02627">
    <property type="entry name" value="CMD"/>
    <property type="match status" value="1"/>
</dbReference>
<dbReference type="SUPFAM" id="SSF69118">
    <property type="entry name" value="AhpD-like"/>
    <property type="match status" value="1"/>
</dbReference>
<evidence type="ECO:0000313" key="2">
    <source>
        <dbReference type="EMBL" id="OWR00796.1"/>
    </source>
</evidence>
<dbReference type="NCBIfam" id="TIGR00778">
    <property type="entry name" value="ahpD_dom"/>
    <property type="match status" value="1"/>
</dbReference>
<accession>A0A254N7Z8</accession>
<keyword evidence="2" id="KW-0575">Peroxidase</keyword>
<dbReference type="Gene3D" id="1.20.1290.10">
    <property type="entry name" value="AhpD-like"/>
    <property type="match status" value="1"/>
</dbReference>
<protein>
    <submittedName>
        <fullName evidence="2">Peroxidase</fullName>
    </submittedName>
</protein>
<keyword evidence="2" id="KW-0560">Oxidoreductase</keyword>